<organism evidence="2 3">
    <name type="scientific">Ditylenchus dipsaci</name>
    <dbReference type="NCBI Taxonomy" id="166011"/>
    <lineage>
        <taxon>Eukaryota</taxon>
        <taxon>Metazoa</taxon>
        <taxon>Ecdysozoa</taxon>
        <taxon>Nematoda</taxon>
        <taxon>Chromadorea</taxon>
        <taxon>Rhabditida</taxon>
        <taxon>Tylenchina</taxon>
        <taxon>Tylenchomorpha</taxon>
        <taxon>Sphaerularioidea</taxon>
        <taxon>Anguinidae</taxon>
        <taxon>Anguininae</taxon>
        <taxon>Ditylenchus</taxon>
    </lineage>
</organism>
<evidence type="ECO:0000313" key="3">
    <source>
        <dbReference type="WBParaSite" id="jg17054"/>
    </source>
</evidence>
<evidence type="ECO:0000313" key="2">
    <source>
        <dbReference type="Proteomes" id="UP000887574"/>
    </source>
</evidence>
<dbReference type="Proteomes" id="UP000887574">
    <property type="component" value="Unplaced"/>
</dbReference>
<feature type="transmembrane region" description="Helical" evidence="1">
    <location>
        <begin position="50"/>
        <end position="72"/>
    </location>
</feature>
<keyword evidence="1" id="KW-0472">Membrane</keyword>
<keyword evidence="2" id="KW-1185">Reference proteome</keyword>
<evidence type="ECO:0000256" key="1">
    <source>
        <dbReference type="SAM" id="Phobius"/>
    </source>
</evidence>
<keyword evidence="1" id="KW-1133">Transmembrane helix</keyword>
<feature type="transmembrane region" description="Helical" evidence="1">
    <location>
        <begin position="17"/>
        <end position="38"/>
    </location>
</feature>
<proteinExistence type="predicted"/>
<sequence>MIYSSVTTESISFIPSYIYTVEGLVVAVFCTALALSIFSDAKLRGQKEYVIIAGSAAFDALFGLGYTGAGIWRLFIYYSETYIESVPDSFVNEAKTVGCIPWNSSCLHIN</sequence>
<reference evidence="3" key="1">
    <citation type="submission" date="2022-11" db="UniProtKB">
        <authorList>
            <consortium name="WormBaseParasite"/>
        </authorList>
    </citation>
    <scope>IDENTIFICATION</scope>
</reference>
<dbReference type="WBParaSite" id="jg17054">
    <property type="protein sequence ID" value="jg17054"/>
    <property type="gene ID" value="jg17054"/>
</dbReference>
<name>A0A915D846_9BILA</name>
<dbReference type="AlphaFoldDB" id="A0A915D846"/>
<keyword evidence="1" id="KW-0812">Transmembrane</keyword>
<accession>A0A915D846</accession>
<protein>
    <submittedName>
        <fullName evidence="3">Uncharacterized protein</fullName>
    </submittedName>
</protein>